<proteinExistence type="predicted"/>
<name>A0A1B6KIK1_9HEMI</name>
<feature type="compositionally biased region" description="Basic and acidic residues" evidence="1">
    <location>
        <begin position="92"/>
        <end position="103"/>
    </location>
</feature>
<gene>
    <name evidence="2" type="ORF">g.23447</name>
    <name evidence="3" type="ORF">g.23448</name>
</gene>
<evidence type="ECO:0000313" key="2">
    <source>
        <dbReference type="EMBL" id="JAT11245.1"/>
    </source>
</evidence>
<feature type="region of interest" description="Disordered" evidence="1">
    <location>
        <begin position="1"/>
        <end position="46"/>
    </location>
</feature>
<sequence>MWYTPPEGFPCALDDSDTTAGETSELDISGIQPLDNSQENSMDSMEVDMAESACLSDGQGIVNQEPRCMNIPNLRQDANENRMIRNLWPSKQGREFKDQEGKKSPTRNKNANQNF</sequence>
<protein>
    <submittedName>
        <fullName evidence="2">Uncharacterized protein</fullName>
    </submittedName>
</protein>
<accession>A0A1B6KIK1</accession>
<reference evidence="2" key="1">
    <citation type="submission" date="2015-11" db="EMBL/GenBank/DDBJ databases">
        <title>De novo transcriptome assembly of four potential Pierce s Disease insect vectors from Arizona vineyards.</title>
        <authorList>
            <person name="Tassone E.E."/>
        </authorList>
    </citation>
    <scope>NUCLEOTIDE SEQUENCE</scope>
</reference>
<dbReference type="EMBL" id="GEBQ01028732">
    <property type="protein sequence ID" value="JAT11245.1"/>
    <property type="molecule type" value="Transcribed_RNA"/>
</dbReference>
<evidence type="ECO:0000256" key="1">
    <source>
        <dbReference type="SAM" id="MobiDB-lite"/>
    </source>
</evidence>
<feature type="region of interest" description="Disordered" evidence="1">
    <location>
        <begin position="86"/>
        <end position="115"/>
    </location>
</feature>
<dbReference type="EMBL" id="GEBQ01006590">
    <property type="protein sequence ID" value="JAT33387.1"/>
    <property type="molecule type" value="Transcribed_RNA"/>
</dbReference>
<dbReference type="AlphaFoldDB" id="A0A1B6KIK1"/>
<organism evidence="2">
    <name type="scientific">Graphocephala atropunctata</name>
    <dbReference type="NCBI Taxonomy" id="36148"/>
    <lineage>
        <taxon>Eukaryota</taxon>
        <taxon>Metazoa</taxon>
        <taxon>Ecdysozoa</taxon>
        <taxon>Arthropoda</taxon>
        <taxon>Hexapoda</taxon>
        <taxon>Insecta</taxon>
        <taxon>Pterygota</taxon>
        <taxon>Neoptera</taxon>
        <taxon>Paraneoptera</taxon>
        <taxon>Hemiptera</taxon>
        <taxon>Auchenorrhyncha</taxon>
        <taxon>Membracoidea</taxon>
        <taxon>Cicadellidae</taxon>
        <taxon>Cicadellinae</taxon>
        <taxon>Cicadellini</taxon>
        <taxon>Graphocephala</taxon>
    </lineage>
</organism>
<evidence type="ECO:0000313" key="3">
    <source>
        <dbReference type="EMBL" id="JAT33387.1"/>
    </source>
</evidence>
<feature type="compositionally biased region" description="Polar residues" evidence="1">
    <location>
        <begin position="34"/>
        <end position="43"/>
    </location>
</feature>